<feature type="chain" id="PRO_5043550052" description="RxLR effector protein" evidence="2">
    <location>
        <begin position="23"/>
        <end position="120"/>
    </location>
</feature>
<evidence type="ECO:0000256" key="1">
    <source>
        <dbReference type="SAM" id="MobiDB-lite"/>
    </source>
</evidence>
<dbReference type="AlphaFoldDB" id="A0AAV0UJK9"/>
<feature type="region of interest" description="Disordered" evidence="1">
    <location>
        <begin position="52"/>
        <end position="90"/>
    </location>
</feature>
<evidence type="ECO:0008006" key="5">
    <source>
        <dbReference type="Google" id="ProtNLM"/>
    </source>
</evidence>
<organism evidence="3 4">
    <name type="scientific">Peronospora destructor</name>
    <dbReference type="NCBI Taxonomy" id="86335"/>
    <lineage>
        <taxon>Eukaryota</taxon>
        <taxon>Sar</taxon>
        <taxon>Stramenopiles</taxon>
        <taxon>Oomycota</taxon>
        <taxon>Peronosporomycetes</taxon>
        <taxon>Peronosporales</taxon>
        <taxon>Peronosporaceae</taxon>
        <taxon>Peronospora</taxon>
    </lineage>
</organism>
<evidence type="ECO:0000256" key="2">
    <source>
        <dbReference type="SAM" id="SignalP"/>
    </source>
</evidence>
<feature type="compositionally biased region" description="Low complexity" evidence="1">
    <location>
        <begin position="67"/>
        <end position="89"/>
    </location>
</feature>
<comment type="caution">
    <text evidence="3">The sequence shown here is derived from an EMBL/GenBank/DDBJ whole genome shotgun (WGS) entry which is preliminary data.</text>
</comment>
<keyword evidence="2" id="KW-0732">Signal</keyword>
<evidence type="ECO:0000313" key="4">
    <source>
        <dbReference type="Proteomes" id="UP001162029"/>
    </source>
</evidence>
<dbReference type="EMBL" id="CANTFM010001167">
    <property type="protein sequence ID" value="CAI5735945.1"/>
    <property type="molecule type" value="Genomic_DNA"/>
</dbReference>
<evidence type="ECO:0000313" key="3">
    <source>
        <dbReference type="EMBL" id="CAI5735945.1"/>
    </source>
</evidence>
<name>A0AAV0UJK9_9STRA</name>
<accession>A0AAV0UJK9</accession>
<gene>
    <name evidence="3" type="ORF">PDE001_LOCUS6167</name>
</gene>
<feature type="signal peptide" evidence="2">
    <location>
        <begin position="1"/>
        <end position="22"/>
    </location>
</feature>
<dbReference type="Proteomes" id="UP001162029">
    <property type="component" value="Unassembled WGS sequence"/>
</dbReference>
<protein>
    <recommendedName>
        <fullName evidence="5">RxLR effector protein</fullName>
    </recommendedName>
</protein>
<reference evidence="3" key="1">
    <citation type="submission" date="2022-12" db="EMBL/GenBank/DDBJ databases">
        <authorList>
            <person name="Webb A."/>
        </authorList>
    </citation>
    <scope>NUCLEOTIDE SEQUENCE</scope>
    <source>
        <strain evidence="3">Pd1</strain>
    </source>
</reference>
<proteinExistence type="predicted"/>
<keyword evidence="4" id="KW-1185">Reference proteome</keyword>
<sequence length="120" mass="12979">MFRINVALVFMIALLLVKNGMGISTLSTPAADIITENNAKISSSIKVKRKLQEHPPGSVAIKEEGAATSTATSPNTNTSPTTMSTDNNDGTLTVTKFNGRGFKQTLYNMLGLQTRRLRHN</sequence>